<proteinExistence type="predicted"/>
<name>A0AAX4IQ80_9PEZI</name>
<protein>
    <submittedName>
        <fullName evidence="2">Metallopeptidase, catalytic domain superfamily</fullName>
    </submittedName>
</protein>
<dbReference type="RefSeq" id="XP_062782755.1">
    <property type="nucleotide sequence ID" value="XM_062926704.1"/>
</dbReference>
<evidence type="ECO:0000313" key="3">
    <source>
        <dbReference type="Proteomes" id="UP001322277"/>
    </source>
</evidence>
<evidence type="ECO:0000256" key="1">
    <source>
        <dbReference type="SAM" id="SignalP"/>
    </source>
</evidence>
<dbReference type="AlphaFoldDB" id="A0AAX4IQ80"/>
<gene>
    <name evidence="2" type="ORF">CDEST_10548</name>
</gene>
<organism evidence="2 3">
    <name type="scientific">Colletotrichum destructivum</name>
    <dbReference type="NCBI Taxonomy" id="34406"/>
    <lineage>
        <taxon>Eukaryota</taxon>
        <taxon>Fungi</taxon>
        <taxon>Dikarya</taxon>
        <taxon>Ascomycota</taxon>
        <taxon>Pezizomycotina</taxon>
        <taxon>Sordariomycetes</taxon>
        <taxon>Hypocreomycetidae</taxon>
        <taxon>Glomerellales</taxon>
        <taxon>Glomerellaceae</taxon>
        <taxon>Colletotrichum</taxon>
        <taxon>Colletotrichum destructivum species complex</taxon>
    </lineage>
</organism>
<evidence type="ECO:0000313" key="2">
    <source>
        <dbReference type="EMBL" id="WQF85534.1"/>
    </source>
</evidence>
<dbReference type="Gene3D" id="3.40.390.10">
    <property type="entry name" value="Collagenase (Catalytic Domain)"/>
    <property type="match status" value="1"/>
</dbReference>
<dbReference type="Proteomes" id="UP001322277">
    <property type="component" value="Chromosome 7"/>
</dbReference>
<keyword evidence="1" id="KW-0732">Signal</keyword>
<reference evidence="3" key="1">
    <citation type="journal article" date="2023" name="bioRxiv">
        <title>Complete genome of the Medicago anthracnose fungus, Colletotrichum destructivum, reveals a mini-chromosome-like region within a core chromosome.</title>
        <authorList>
            <person name="Lapalu N."/>
            <person name="Simon A."/>
            <person name="Lu A."/>
            <person name="Plaumann P.-L."/>
            <person name="Amselem J."/>
            <person name="Pigne S."/>
            <person name="Auger A."/>
            <person name="Koch C."/>
            <person name="Dallery J.-F."/>
            <person name="O'Connell R.J."/>
        </authorList>
    </citation>
    <scope>NUCLEOTIDE SEQUENCE [LARGE SCALE GENOMIC DNA]</scope>
    <source>
        <strain evidence="3">CBS 520.97</strain>
    </source>
</reference>
<feature type="signal peptide" evidence="1">
    <location>
        <begin position="1"/>
        <end position="21"/>
    </location>
</feature>
<dbReference type="EMBL" id="CP137311">
    <property type="protein sequence ID" value="WQF85534.1"/>
    <property type="molecule type" value="Genomic_DNA"/>
</dbReference>
<accession>A0AAX4IQ80</accession>
<dbReference type="InterPro" id="IPR024079">
    <property type="entry name" value="MetalloPept_cat_dom_sf"/>
</dbReference>
<dbReference type="GeneID" id="87947048"/>
<feature type="chain" id="PRO_5043489396" evidence="1">
    <location>
        <begin position="22"/>
        <end position="318"/>
    </location>
</feature>
<dbReference type="KEGG" id="cdet:87947048"/>
<keyword evidence="3" id="KW-1185">Reference proteome</keyword>
<sequence length="318" mass="36559">MHFLTLFQHLIISLFIYEAQGLVTSRGFRFTTPKNGQEGGCTPEDIEIIRHELKIVKEAAETAARDVTNYPFFYAFQKPNNAFFKDKQFTKAAREFFLRMARIADESYRGDNFRIHCRIEDCRYMGRGTHAILTESVMRQFVPPVLWLMKPSDPVLAFCEPFFTGVSGVPTQQRLEQFRQDLKELKEGKVKNLQSTSVNMDKVADTRSKVIMHELSHINYVAKPIIDIVRPNALRKKAMADYVYDVFECYQLANGWWKSGNGWTGDVKNGVKGVKRAAMNAENWALVGMGTWFSKQLRIKKISIPGARDNHWGQEAET</sequence>
<dbReference type="GO" id="GO:0008237">
    <property type="term" value="F:metallopeptidase activity"/>
    <property type="evidence" value="ECO:0007669"/>
    <property type="project" value="InterPro"/>
</dbReference>